<dbReference type="AlphaFoldDB" id="A0A3N2Q310"/>
<proteinExistence type="predicted"/>
<dbReference type="EMBL" id="ML119052">
    <property type="protein sequence ID" value="ROT41107.1"/>
    <property type="molecule type" value="Genomic_DNA"/>
</dbReference>
<keyword evidence="2" id="KW-1185">Reference proteome</keyword>
<dbReference type="Proteomes" id="UP000272025">
    <property type="component" value="Unassembled WGS sequence"/>
</dbReference>
<organism evidence="1 2">
    <name type="scientific">Sodiomyces alkalinus (strain CBS 110278 / VKM F-3762 / F11)</name>
    <name type="common">Alkaliphilic filamentous fungus</name>
    <dbReference type="NCBI Taxonomy" id="1314773"/>
    <lineage>
        <taxon>Eukaryota</taxon>
        <taxon>Fungi</taxon>
        <taxon>Dikarya</taxon>
        <taxon>Ascomycota</taxon>
        <taxon>Pezizomycotina</taxon>
        <taxon>Sordariomycetes</taxon>
        <taxon>Hypocreomycetidae</taxon>
        <taxon>Glomerellales</taxon>
        <taxon>Plectosphaerellaceae</taxon>
        <taxon>Sodiomyces</taxon>
    </lineage>
</organism>
<accession>A0A3N2Q310</accession>
<protein>
    <submittedName>
        <fullName evidence="1">Uncharacterized protein</fullName>
    </submittedName>
</protein>
<name>A0A3N2Q310_SODAK</name>
<evidence type="ECO:0000313" key="1">
    <source>
        <dbReference type="EMBL" id="ROT41107.1"/>
    </source>
</evidence>
<evidence type="ECO:0000313" key="2">
    <source>
        <dbReference type="Proteomes" id="UP000272025"/>
    </source>
</evidence>
<gene>
    <name evidence="1" type="ORF">SODALDRAFT_357133</name>
</gene>
<dbReference type="OrthoDB" id="5188169at2759"/>
<dbReference type="RefSeq" id="XP_028468913.1">
    <property type="nucleotide sequence ID" value="XM_028613971.1"/>
</dbReference>
<sequence>MEFLKLENEDINDDLPVHFRTISHPHFHLRPVSHTEHIHTKMVARAATKAVTSSVMTTRVLPTLMMVGADQTDTRYTATAVGSFVRSQLKQQSTTLDRYFARSHTPEREATRARVFEGAPDPRKSIFNVLSW</sequence>
<reference evidence="1 2" key="1">
    <citation type="journal article" date="2018" name="Mol. Ecol.">
        <title>The obligate alkalophilic soda-lake fungus Sodiomyces alkalinus has shifted to a protein diet.</title>
        <authorList>
            <person name="Grum-Grzhimaylo A.A."/>
            <person name="Falkoski D.L."/>
            <person name="van den Heuvel J."/>
            <person name="Valero-Jimenez C.A."/>
            <person name="Min B."/>
            <person name="Choi I.G."/>
            <person name="Lipzen A."/>
            <person name="Daum C.G."/>
            <person name="Aanen D.K."/>
            <person name="Tsang A."/>
            <person name="Henrissat B."/>
            <person name="Bilanenko E.N."/>
            <person name="de Vries R.P."/>
            <person name="van Kan J.A.L."/>
            <person name="Grigoriev I.V."/>
            <person name="Debets A.J.M."/>
        </authorList>
    </citation>
    <scope>NUCLEOTIDE SEQUENCE [LARGE SCALE GENOMIC DNA]</scope>
    <source>
        <strain evidence="1 2">F11</strain>
    </source>
</reference>
<dbReference type="GeneID" id="39582449"/>